<evidence type="ECO:0000256" key="7">
    <source>
        <dbReference type="SAM" id="MobiDB-lite"/>
    </source>
</evidence>
<dbReference type="Gene3D" id="3.30.70.100">
    <property type="match status" value="1"/>
</dbReference>
<sequence length="569" mass="64621">MNILVVLVEIGLLLGIFIFLHWLIGKVFKQLLKAQALRQRNQEIKILRRNIKGILVLVWAVLTMAVLGVNGFLIYRRENLKEYTFRLISRIPPELWFQLGWGILKSLSVLILVAIFLRFLHHVLNKACVRAQNFDQFNANDESIEKFFGFLNRNLSNSIWLLSIAWCSHLLQMPAIVSFYIYIVLKIYVIIAGGLLIFKIVDVIIDSLDALSQKYSNSENLFRFYDRLRHLLPFFKRCLECAIYVYMATLVVQQIELISSLATTGIKIIKIIGIVLISRIFSEVANLFVEEILLKNKSLTGTQMQRRLTIIPLIESFLKYFIYFGAGIWILDIIEIDPTPILAAAGILGLAAGLGAQNLINDIVCGFFILFENYYLVGDFIETNDALGVVEAIELRTTRIRHPDGQVYIVRNGDIGLIVNYSKDYIYAVVDINVAYESNLDHVYTVLEGLGKQLQELYPEDVLEATEVDGIEDFGNSGILVRTLTKLKPGNSRRGKHDDVQGVLRKMIKDAFDREGIEIPISQHVLSFKHQDDRDLISKRLGSRRSNPTDLNHTAVKGDIKAGSTQDAS</sequence>
<feature type="transmembrane region" description="Helical" evidence="8">
    <location>
        <begin position="6"/>
        <end position="24"/>
    </location>
</feature>
<dbReference type="InterPro" id="IPR023408">
    <property type="entry name" value="MscS_beta-dom_sf"/>
</dbReference>
<evidence type="ECO:0000313" key="11">
    <source>
        <dbReference type="EMBL" id="NER28427.1"/>
    </source>
</evidence>
<evidence type="ECO:0000259" key="9">
    <source>
        <dbReference type="Pfam" id="PF00924"/>
    </source>
</evidence>
<proteinExistence type="inferred from homology"/>
<dbReference type="Gene3D" id="2.30.30.60">
    <property type="match status" value="1"/>
</dbReference>
<dbReference type="Gene3D" id="1.10.287.1260">
    <property type="match status" value="1"/>
</dbReference>
<comment type="caution">
    <text evidence="11">The sequence shown here is derived from an EMBL/GenBank/DDBJ whole genome shotgun (WGS) entry which is preliminary data.</text>
</comment>
<feature type="transmembrane region" description="Helical" evidence="8">
    <location>
        <begin position="310"/>
        <end position="331"/>
    </location>
</feature>
<evidence type="ECO:0000259" key="10">
    <source>
        <dbReference type="Pfam" id="PF21088"/>
    </source>
</evidence>
<feature type="domain" description="Mechanosensitive ion channel transmembrane helices 2/3" evidence="10">
    <location>
        <begin position="318"/>
        <end position="357"/>
    </location>
</feature>
<dbReference type="InterPro" id="IPR011014">
    <property type="entry name" value="MscS_channel_TM-2"/>
</dbReference>
<organism evidence="11">
    <name type="scientific">Symploca sp. SIO1C4</name>
    <dbReference type="NCBI Taxonomy" id="2607765"/>
    <lineage>
        <taxon>Bacteria</taxon>
        <taxon>Bacillati</taxon>
        <taxon>Cyanobacteriota</taxon>
        <taxon>Cyanophyceae</taxon>
        <taxon>Coleofasciculales</taxon>
        <taxon>Coleofasciculaceae</taxon>
        <taxon>Symploca</taxon>
    </lineage>
</organism>
<evidence type="ECO:0000256" key="1">
    <source>
        <dbReference type="ARBA" id="ARBA00004651"/>
    </source>
</evidence>
<comment type="subcellular location">
    <subcellularLocation>
        <location evidence="1">Cell membrane</location>
        <topology evidence="1">Multi-pass membrane protein</topology>
    </subcellularLocation>
</comment>
<dbReference type="SUPFAM" id="SSF50182">
    <property type="entry name" value="Sm-like ribonucleoproteins"/>
    <property type="match status" value="1"/>
</dbReference>
<dbReference type="GO" id="GO:0005886">
    <property type="term" value="C:plasma membrane"/>
    <property type="evidence" value="ECO:0007669"/>
    <property type="project" value="UniProtKB-SubCell"/>
</dbReference>
<dbReference type="PANTHER" id="PTHR30460">
    <property type="entry name" value="MODERATE CONDUCTANCE MECHANOSENSITIVE CHANNEL YBIO"/>
    <property type="match status" value="1"/>
</dbReference>
<comment type="similarity">
    <text evidence="2">Belongs to the MscS (TC 1.A.23) family.</text>
</comment>
<protein>
    <submittedName>
        <fullName evidence="11">Mechanosensitive ion channel family protein</fullName>
    </submittedName>
</protein>
<feature type="transmembrane region" description="Helical" evidence="8">
    <location>
        <begin position="187"/>
        <end position="205"/>
    </location>
</feature>
<dbReference type="SUPFAM" id="SSF82689">
    <property type="entry name" value="Mechanosensitive channel protein MscS (YggB), C-terminal domain"/>
    <property type="match status" value="1"/>
</dbReference>
<dbReference type="Pfam" id="PF00924">
    <property type="entry name" value="MS_channel_2nd"/>
    <property type="match status" value="1"/>
</dbReference>
<dbReference type="Pfam" id="PF21088">
    <property type="entry name" value="MS_channel_1st"/>
    <property type="match status" value="1"/>
</dbReference>
<feature type="transmembrane region" description="Helical" evidence="8">
    <location>
        <begin position="95"/>
        <end position="120"/>
    </location>
</feature>
<accession>A0A6B3N9T5</accession>
<keyword evidence="3" id="KW-1003">Cell membrane</keyword>
<evidence type="ECO:0000256" key="5">
    <source>
        <dbReference type="ARBA" id="ARBA00022989"/>
    </source>
</evidence>
<evidence type="ECO:0000256" key="2">
    <source>
        <dbReference type="ARBA" id="ARBA00008017"/>
    </source>
</evidence>
<gene>
    <name evidence="11" type="ORF">F6J89_12525</name>
</gene>
<feature type="transmembrane region" description="Helical" evidence="8">
    <location>
        <begin position="54"/>
        <end position="75"/>
    </location>
</feature>
<dbReference type="SUPFAM" id="SSF82861">
    <property type="entry name" value="Mechanosensitive channel protein MscS (YggB), transmembrane region"/>
    <property type="match status" value="1"/>
</dbReference>
<dbReference type="AlphaFoldDB" id="A0A6B3N9T5"/>
<feature type="domain" description="Mechanosensitive ion channel MscS" evidence="9">
    <location>
        <begin position="358"/>
        <end position="423"/>
    </location>
</feature>
<feature type="region of interest" description="Disordered" evidence="7">
    <location>
        <begin position="539"/>
        <end position="569"/>
    </location>
</feature>
<dbReference type="PANTHER" id="PTHR30460:SF0">
    <property type="entry name" value="MODERATE CONDUCTANCE MECHANOSENSITIVE CHANNEL YBIO"/>
    <property type="match status" value="1"/>
</dbReference>
<dbReference type="InterPro" id="IPR010920">
    <property type="entry name" value="LSM_dom_sf"/>
</dbReference>
<dbReference type="EMBL" id="JAAHFQ010000212">
    <property type="protein sequence ID" value="NER28427.1"/>
    <property type="molecule type" value="Genomic_DNA"/>
</dbReference>
<dbReference type="InterPro" id="IPR049142">
    <property type="entry name" value="MS_channel_1st"/>
</dbReference>
<evidence type="ECO:0000256" key="4">
    <source>
        <dbReference type="ARBA" id="ARBA00022692"/>
    </source>
</evidence>
<reference evidence="11" key="1">
    <citation type="submission" date="2019-11" db="EMBL/GenBank/DDBJ databases">
        <title>Genomic insights into an expanded diversity of filamentous marine cyanobacteria reveals the extraordinary biosynthetic potential of Moorea and Okeania.</title>
        <authorList>
            <person name="Ferreira Leao T."/>
            <person name="Wang M."/>
            <person name="Moss N."/>
            <person name="Da Silva R."/>
            <person name="Sanders J."/>
            <person name="Nurk S."/>
            <person name="Gurevich A."/>
            <person name="Humphrey G."/>
            <person name="Reher R."/>
            <person name="Zhu Q."/>
            <person name="Belda-Ferre P."/>
            <person name="Glukhov E."/>
            <person name="Rex R."/>
            <person name="Dorrestein P.C."/>
            <person name="Knight R."/>
            <person name="Pevzner P."/>
            <person name="Gerwick W.H."/>
            <person name="Gerwick L."/>
        </authorList>
    </citation>
    <scope>NUCLEOTIDE SEQUENCE</scope>
    <source>
        <strain evidence="11">SIO1C4</strain>
    </source>
</reference>
<evidence type="ECO:0000256" key="3">
    <source>
        <dbReference type="ARBA" id="ARBA00022475"/>
    </source>
</evidence>
<dbReference type="InterPro" id="IPR011066">
    <property type="entry name" value="MscS_channel_C_sf"/>
</dbReference>
<dbReference type="GO" id="GO:0008381">
    <property type="term" value="F:mechanosensitive monoatomic ion channel activity"/>
    <property type="evidence" value="ECO:0007669"/>
    <property type="project" value="InterPro"/>
</dbReference>
<evidence type="ECO:0000256" key="8">
    <source>
        <dbReference type="SAM" id="Phobius"/>
    </source>
</evidence>
<name>A0A6B3N9T5_9CYAN</name>
<keyword evidence="4 8" id="KW-0812">Transmembrane</keyword>
<keyword evidence="5 8" id="KW-1133">Transmembrane helix</keyword>
<evidence type="ECO:0000256" key="6">
    <source>
        <dbReference type="ARBA" id="ARBA00023136"/>
    </source>
</evidence>
<dbReference type="InterPro" id="IPR045276">
    <property type="entry name" value="YbiO_bact"/>
</dbReference>
<dbReference type="InterPro" id="IPR006685">
    <property type="entry name" value="MscS_channel_2nd"/>
</dbReference>
<keyword evidence="6 8" id="KW-0472">Membrane</keyword>